<proteinExistence type="predicted"/>
<sequence length="310" mass="36504">MDKPFKSIDEQIAILESRGLECDNNTRLVLEREGYYPVINGYKDLFLDQRGDSCHELFVKGTKFSDIYRLFEFDRSLRLLMFEYFNKAEAVLKTVCSYRFAMAHKDSPEAYLDRRSYRADAGYRKKIDMLIGDFEKVLCRSQKWKSDYKRDYIRHYENNHDNTPVWILMNYLMLGQAFKFYEFQPESMRNSIAKSFSDLYSETHEVDKRISPRRLRLAYDHIKDFRNICAHDERLFCARVSPSHDVNLVGVLSDLELVLTEDDYKMLRRNILLDALKLSDELSNDASAKVLFAMGVNDLSSVFPREILGS</sequence>
<dbReference type="EMBL" id="CZAQ01000009">
    <property type="protein sequence ID" value="CUO99730.1"/>
    <property type="molecule type" value="Genomic_DNA"/>
</dbReference>
<accession>A0A174JRE6</accession>
<organism evidence="1 2">
    <name type="scientific">Collinsella aerofaciens</name>
    <dbReference type="NCBI Taxonomy" id="74426"/>
    <lineage>
        <taxon>Bacteria</taxon>
        <taxon>Bacillati</taxon>
        <taxon>Actinomycetota</taxon>
        <taxon>Coriobacteriia</taxon>
        <taxon>Coriobacteriales</taxon>
        <taxon>Coriobacteriaceae</taxon>
        <taxon>Collinsella</taxon>
    </lineage>
</organism>
<evidence type="ECO:0000313" key="2">
    <source>
        <dbReference type="Proteomes" id="UP000095454"/>
    </source>
</evidence>
<dbReference type="InterPro" id="IPR011664">
    <property type="entry name" value="Abi_system_AbiD/AbiF-like"/>
</dbReference>
<name>A0A174JRE6_9ACTN</name>
<evidence type="ECO:0000313" key="1">
    <source>
        <dbReference type="EMBL" id="CUO99730.1"/>
    </source>
</evidence>
<dbReference type="Proteomes" id="UP000095454">
    <property type="component" value="Unassembled WGS sequence"/>
</dbReference>
<dbReference type="RefSeq" id="WP_055251177.1">
    <property type="nucleotide sequence ID" value="NZ_CABIXX010000009.1"/>
</dbReference>
<gene>
    <name evidence="1" type="ORF">ERS852514_00760</name>
</gene>
<dbReference type="Pfam" id="PF07751">
    <property type="entry name" value="Abi_2"/>
    <property type="match status" value="1"/>
</dbReference>
<protein>
    <submittedName>
        <fullName evidence="1">Abortive infection bacteriophage resistance protein</fullName>
    </submittedName>
</protein>
<reference evidence="1 2" key="1">
    <citation type="submission" date="2015-09" db="EMBL/GenBank/DDBJ databases">
        <authorList>
            <consortium name="Pathogen Informatics"/>
        </authorList>
    </citation>
    <scope>NUCLEOTIDE SEQUENCE [LARGE SCALE GENOMIC DNA]</scope>
    <source>
        <strain evidence="1 2">2789STDY5834902</strain>
    </source>
</reference>
<dbReference type="AlphaFoldDB" id="A0A174JRE6"/>